<protein>
    <submittedName>
        <fullName evidence="2">RimJ/RimL family protein N-acetyltransferase</fullName>
    </submittedName>
</protein>
<reference evidence="2 3" key="1">
    <citation type="submission" date="2024-06" db="EMBL/GenBank/DDBJ databases">
        <title>Sorghum-associated microbial communities from plants grown in Nebraska, USA.</title>
        <authorList>
            <person name="Schachtman D."/>
        </authorList>
    </citation>
    <scope>NUCLEOTIDE SEQUENCE [LARGE SCALE GENOMIC DNA]</scope>
    <source>
        <strain evidence="2 3">2857</strain>
    </source>
</reference>
<keyword evidence="3" id="KW-1185">Reference proteome</keyword>
<dbReference type="EMBL" id="JBEPSJ010000005">
    <property type="protein sequence ID" value="MET4583895.1"/>
    <property type="molecule type" value="Genomic_DNA"/>
</dbReference>
<evidence type="ECO:0000313" key="3">
    <source>
        <dbReference type="Proteomes" id="UP001549257"/>
    </source>
</evidence>
<dbReference type="InterPro" id="IPR000182">
    <property type="entry name" value="GNAT_dom"/>
</dbReference>
<evidence type="ECO:0000259" key="1">
    <source>
        <dbReference type="PROSITE" id="PS51186"/>
    </source>
</evidence>
<comment type="caution">
    <text evidence="2">The sequence shown here is derived from an EMBL/GenBank/DDBJ whole genome shotgun (WGS) entry which is preliminary data.</text>
</comment>
<gene>
    <name evidence="2" type="ORF">ABIE21_003426</name>
</gene>
<sequence length="210" mass="22652">MTAVRPARTPLLGEYIRLDPLLKADLPDLFAAIGHPAVFAGGFGGGPSGYTDSLAGFSAFAETYFAWERSNVHAVRLVGGEHDGLLVGTSTLGDFDLENEHAHIGWTAYDPRVWGTAVNAEAKLLMLGAAFDNGFGRVKLQADVLNDRSRAAIAKLGATFEGIVRRDRRRADGTWRDSAVFSVVVEEWPEVRAGLEARLAAFDGRPVGLR</sequence>
<dbReference type="InterPro" id="IPR016181">
    <property type="entry name" value="Acyl_CoA_acyltransferase"/>
</dbReference>
<dbReference type="SUPFAM" id="SSF55729">
    <property type="entry name" value="Acyl-CoA N-acyltransferases (Nat)"/>
    <property type="match status" value="1"/>
</dbReference>
<dbReference type="Pfam" id="PF13302">
    <property type="entry name" value="Acetyltransf_3"/>
    <property type="match status" value="1"/>
</dbReference>
<dbReference type="PANTHER" id="PTHR43610">
    <property type="entry name" value="BLL6696 PROTEIN"/>
    <property type="match status" value="1"/>
</dbReference>
<dbReference type="RefSeq" id="WP_354026061.1">
    <property type="nucleotide sequence ID" value="NZ_JBEPSJ010000005.1"/>
</dbReference>
<dbReference type="Gene3D" id="3.40.630.30">
    <property type="match status" value="1"/>
</dbReference>
<dbReference type="PROSITE" id="PS51186">
    <property type="entry name" value="GNAT"/>
    <property type="match status" value="1"/>
</dbReference>
<evidence type="ECO:0000313" key="2">
    <source>
        <dbReference type="EMBL" id="MET4583895.1"/>
    </source>
</evidence>
<dbReference type="Proteomes" id="UP001549257">
    <property type="component" value="Unassembled WGS sequence"/>
</dbReference>
<dbReference type="PANTHER" id="PTHR43610:SF1">
    <property type="entry name" value="N-ACETYLTRANSFERASE DOMAIN-CONTAINING PROTEIN"/>
    <property type="match status" value="1"/>
</dbReference>
<proteinExistence type="predicted"/>
<organism evidence="2 3">
    <name type="scientific">Conyzicola nivalis</name>
    <dbReference type="NCBI Taxonomy" id="1477021"/>
    <lineage>
        <taxon>Bacteria</taxon>
        <taxon>Bacillati</taxon>
        <taxon>Actinomycetota</taxon>
        <taxon>Actinomycetes</taxon>
        <taxon>Micrococcales</taxon>
        <taxon>Microbacteriaceae</taxon>
        <taxon>Conyzicola</taxon>
    </lineage>
</organism>
<feature type="domain" description="N-acetyltransferase" evidence="1">
    <location>
        <begin position="16"/>
        <end position="180"/>
    </location>
</feature>
<name>A0ABV2QS97_9MICO</name>
<accession>A0ABV2QS97</accession>